<dbReference type="Pfam" id="PF04464">
    <property type="entry name" value="Glyphos_transf"/>
    <property type="match status" value="1"/>
</dbReference>
<evidence type="ECO:0000256" key="3">
    <source>
        <dbReference type="ARBA" id="ARBA00022475"/>
    </source>
</evidence>
<dbReference type="InterPro" id="IPR007554">
    <property type="entry name" value="Glycerophosphate_synth"/>
</dbReference>
<comment type="caution">
    <text evidence="7">The sequence shown here is derived from an EMBL/GenBank/DDBJ whole genome shotgun (WGS) entry which is preliminary data.</text>
</comment>
<proteinExistence type="inferred from homology"/>
<dbReference type="InterPro" id="IPR051612">
    <property type="entry name" value="Teichoic_Acid_Biosynth"/>
</dbReference>
<evidence type="ECO:0000256" key="1">
    <source>
        <dbReference type="ARBA" id="ARBA00004202"/>
    </source>
</evidence>
<dbReference type="PANTHER" id="PTHR37316:SF2">
    <property type="entry name" value="TEICHOIC ACID RIBITOL-PHOSPHATE POLYMERASE TARK"/>
    <property type="match status" value="1"/>
</dbReference>
<keyword evidence="3" id="KW-1003">Cell membrane</keyword>
<reference evidence="7 8" key="1">
    <citation type="submission" date="2024-03" db="EMBL/GenBank/DDBJ databases">
        <title>Human intestinal bacterial collection.</title>
        <authorList>
            <person name="Pauvert C."/>
            <person name="Hitch T.C.A."/>
            <person name="Clavel T."/>
        </authorList>
    </citation>
    <scope>NUCLEOTIDE SEQUENCE [LARGE SCALE GENOMIC DNA]</scope>
    <source>
        <strain evidence="7 8">CLA-AA-H190</strain>
    </source>
</reference>
<evidence type="ECO:0000256" key="6">
    <source>
        <dbReference type="ARBA" id="ARBA00023136"/>
    </source>
</evidence>
<dbReference type="Gene3D" id="3.40.50.12580">
    <property type="match status" value="1"/>
</dbReference>
<accession>A0ABV1B9T9</accession>
<dbReference type="InterPro" id="IPR043148">
    <property type="entry name" value="TagF_C"/>
</dbReference>
<name>A0ABV1B9T9_9FIRM</name>
<comment type="similarity">
    <text evidence="2">Belongs to the CDP-glycerol glycerophosphotransferase family.</text>
</comment>
<keyword evidence="6" id="KW-0472">Membrane</keyword>
<dbReference type="PANTHER" id="PTHR37316">
    <property type="entry name" value="TEICHOIC ACID GLYCEROL-PHOSPHATE PRIMASE"/>
    <property type="match status" value="1"/>
</dbReference>
<evidence type="ECO:0000256" key="2">
    <source>
        <dbReference type="ARBA" id="ARBA00010488"/>
    </source>
</evidence>
<organism evidence="7 8">
    <name type="scientific">Coprococcus intestinihominis</name>
    <dbReference type="NCBI Taxonomy" id="3133154"/>
    <lineage>
        <taxon>Bacteria</taxon>
        <taxon>Bacillati</taxon>
        <taxon>Bacillota</taxon>
        <taxon>Clostridia</taxon>
        <taxon>Lachnospirales</taxon>
        <taxon>Lachnospiraceae</taxon>
        <taxon>Coprococcus</taxon>
    </lineage>
</organism>
<evidence type="ECO:0000256" key="5">
    <source>
        <dbReference type="ARBA" id="ARBA00022944"/>
    </source>
</evidence>
<dbReference type="Gene3D" id="3.40.50.11820">
    <property type="match status" value="1"/>
</dbReference>
<dbReference type="RefSeq" id="WP_349086298.1">
    <property type="nucleotide sequence ID" value="NZ_JBBMEK010000341.1"/>
</dbReference>
<sequence>MKKVLKKIYDVLPNGTKKLYWQTRKKVGQILMFRIVFPLGYKHYIKGKKIKREKAVFVEVRFDEITDSFRLVYDRMKADGFDVHEQFIENIKPGKWGYIKRCLRMLEDISDAHYVFLNDACNVTSCIPLRKGTKIYQLWHACGAFKKFGMSTAELIFGDNRKSLEKYPNYGNLSYVTVSSPEVIWAYEEAMNLKDTKTQVVATGVSRTDVFYDQHFIEQSKAAVYSVCPAAENKKIILYAPTFRGRVAKAESPDCLDIPAMKRALGDEYVLLIKHHPFVKQPPVVPEDCADFAMDVTKSLEIDQLLCASDVCVSDYSSLIFEYSLFERPMIFFAYDLDDYFDWRGFYYNYDELTPGPVVKETEEIIDYIRHLDARFDQAQVHAFKEKFMSSCDGHATDRIMALVLNSANRSRRNK</sequence>
<protein>
    <submittedName>
        <fullName evidence="7">CDP-glycerol glycerophosphotransferase family protein</fullName>
    </submittedName>
</protein>
<dbReference type="Proteomes" id="UP001469749">
    <property type="component" value="Unassembled WGS sequence"/>
</dbReference>
<dbReference type="SUPFAM" id="SSF53756">
    <property type="entry name" value="UDP-Glycosyltransferase/glycogen phosphorylase"/>
    <property type="match status" value="1"/>
</dbReference>
<evidence type="ECO:0000313" key="7">
    <source>
        <dbReference type="EMBL" id="MEQ2366720.1"/>
    </source>
</evidence>
<dbReference type="EMBL" id="JBBMEK010000341">
    <property type="protein sequence ID" value="MEQ2366720.1"/>
    <property type="molecule type" value="Genomic_DNA"/>
</dbReference>
<dbReference type="InterPro" id="IPR043149">
    <property type="entry name" value="TagF_N"/>
</dbReference>
<evidence type="ECO:0000256" key="4">
    <source>
        <dbReference type="ARBA" id="ARBA00022679"/>
    </source>
</evidence>
<keyword evidence="5" id="KW-0777">Teichoic acid biosynthesis</keyword>
<evidence type="ECO:0000313" key="8">
    <source>
        <dbReference type="Proteomes" id="UP001469749"/>
    </source>
</evidence>
<keyword evidence="4" id="KW-0808">Transferase</keyword>
<gene>
    <name evidence="7" type="ORF">WMO25_16770</name>
</gene>
<keyword evidence="8" id="KW-1185">Reference proteome</keyword>
<comment type="subcellular location">
    <subcellularLocation>
        <location evidence="1">Cell membrane</location>
        <topology evidence="1">Peripheral membrane protein</topology>
    </subcellularLocation>
</comment>